<name>A0A2Z7BBG6_9LAMI</name>
<gene>
    <name evidence="2" type="ORF">F511_03727</name>
</gene>
<protein>
    <submittedName>
        <fullName evidence="2">Uncharacterized protein</fullName>
    </submittedName>
</protein>
<evidence type="ECO:0000313" key="2">
    <source>
        <dbReference type="EMBL" id="KZV30749.1"/>
    </source>
</evidence>
<organism evidence="2 3">
    <name type="scientific">Dorcoceras hygrometricum</name>
    <dbReference type="NCBI Taxonomy" id="472368"/>
    <lineage>
        <taxon>Eukaryota</taxon>
        <taxon>Viridiplantae</taxon>
        <taxon>Streptophyta</taxon>
        <taxon>Embryophyta</taxon>
        <taxon>Tracheophyta</taxon>
        <taxon>Spermatophyta</taxon>
        <taxon>Magnoliopsida</taxon>
        <taxon>eudicotyledons</taxon>
        <taxon>Gunneridae</taxon>
        <taxon>Pentapetalae</taxon>
        <taxon>asterids</taxon>
        <taxon>lamiids</taxon>
        <taxon>Lamiales</taxon>
        <taxon>Gesneriaceae</taxon>
        <taxon>Didymocarpoideae</taxon>
        <taxon>Trichosporeae</taxon>
        <taxon>Loxocarpinae</taxon>
        <taxon>Dorcoceras</taxon>
    </lineage>
</organism>
<feature type="compositionally biased region" description="Polar residues" evidence="1">
    <location>
        <begin position="63"/>
        <end position="73"/>
    </location>
</feature>
<dbReference type="AlphaFoldDB" id="A0A2Z7BBG6"/>
<proteinExistence type="predicted"/>
<dbReference type="Proteomes" id="UP000250235">
    <property type="component" value="Unassembled WGS sequence"/>
</dbReference>
<feature type="region of interest" description="Disordered" evidence="1">
    <location>
        <begin position="62"/>
        <end position="111"/>
    </location>
</feature>
<feature type="region of interest" description="Disordered" evidence="1">
    <location>
        <begin position="12"/>
        <end position="33"/>
    </location>
</feature>
<dbReference type="EMBL" id="KV007868">
    <property type="protein sequence ID" value="KZV30749.1"/>
    <property type="molecule type" value="Genomic_DNA"/>
</dbReference>
<keyword evidence="3" id="KW-1185">Reference proteome</keyword>
<accession>A0A2Z7BBG6</accession>
<evidence type="ECO:0000313" key="3">
    <source>
        <dbReference type="Proteomes" id="UP000250235"/>
    </source>
</evidence>
<sequence>MHLLYIIGTLYPPPGALPAGSTPPPAVKPCPEQHRSENLLNNNAENLRDSSTETVNWELRAQPNLSYPSNTTEGSKRSTRLQKGDVSQSLQVSRKLPKAVPNEASQQEESNATTLTSIEVVYHRQSEKIRSRLNQTTSHRVHTRIWTRHSLLKSEMLNTSHRNTQILSKSETNATHI</sequence>
<reference evidence="2 3" key="1">
    <citation type="journal article" date="2015" name="Proc. Natl. Acad. Sci. U.S.A.">
        <title>The resurrection genome of Boea hygrometrica: A blueprint for survival of dehydration.</title>
        <authorList>
            <person name="Xiao L."/>
            <person name="Yang G."/>
            <person name="Zhang L."/>
            <person name="Yang X."/>
            <person name="Zhao S."/>
            <person name="Ji Z."/>
            <person name="Zhou Q."/>
            <person name="Hu M."/>
            <person name="Wang Y."/>
            <person name="Chen M."/>
            <person name="Xu Y."/>
            <person name="Jin H."/>
            <person name="Xiao X."/>
            <person name="Hu G."/>
            <person name="Bao F."/>
            <person name="Hu Y."/>
            <person name="Wan P."/>
            <person name="Li L."/>
            <person name="Deng X."/>
            <person name="Kuang T."/>
            <person name="Xiang C."/>
            <person name="Zhu J.K."/>
            <person name="Oliver M.J."/>
            <person name="He Y."/>
        </authorList>
    </citation>
    <scope>NUCLEOTIDE SEQUENCE [LARGE SCALE GENOMIC DNA]</scope>
    <source>
        <strain evidence="3">cv. XS01</strain>
    </source>
</reference>
<evidence type="ECO:0000256" key="1">
    <source>
        <dbReference type="SAM" id="MobiDB-lite"/>
    </source>
</evidence>
<feature type="compositionally biased region" description="Pro residues" evidence="1">
    <location>
        <begin position="12"/>
        <end position="28"/>
    </location>
</feature>